<dbReference type="PANTHER" id="PTHR37563">
    <property type="entry name" value="PHYTANOYL-COA DIOXYGENASE FAMILY PROTEIN (AFU_ORTHOLOGUE AFUA_2G03330)"/>
    <property type="match status" value="1"/>
</dbReference>
<dbReference type="InterPro" id="IPR051961">
    <property type="entry name" value="Fungal_Metabolite_Diox"/>
</dbReference>
<protein>
    <recommendedName>
        <fullName evidence="4">Phytanoyl-CoA dioxygenase</fullName>
    </recommendedName>
</protein>
<evidence type="ECO:0008006" key="4">
    <source>
        <dbReference type="Google" id="ProtNLM"/>
    </source>
</evidence>
<sequence>MSAPAEVIAPLPGDAVTTTDPNDNNIAVVRISDEELQSGHASTATVGAALGAFHRDGIVVLENAVPLSDIHSLNTTLQADIPALIANPNTNWNGGREVGNISQPPPMTPDLMYPSIWANPFAASVLSALIGPHPQVIYVNGNTALGHSSKRQDVHADLVFPFATTHPFGIVANYYLTDASVDNGVTEVWLRSQRASNFDMHQPSHAYIREEHLQSRAANSGFPPIRPTVRAGSVVLRDLRLWHAGHPNTSDTPRIMLAFVHVPWWYETKLTIALPRSAESLTQSWANRERPHERISYPVTWIDGDVDHTNVKFQGNFQSGNKAYLATVPKGENVSFFEKAGADNVSGSSIQKFHEEKDKEGVAGQS</sequence>
<feature type="compositionally biased region" description="Basic and acidic residues" evidence="1">
    <location>
        <begin position="352"/>
        <end position="366"/>
    </location>
</feature>
<keyword evidence="3" id="KW-1185">Reference proteome</keyword>
<dbReference type="InterPro" id="IPR008775">
    <property type="entry name" value="Phytyl_CoA_dOase-like"/>
</dbReference>
<dbReference type="Pfam" id="PF05721">
    <property type="entry name" value="PhyH"/>
    <property type="match status" value="1"/>
</dbReference>
<dbReference type="Gene3D" id="2.60.120.620">
    <property type="entry name" value="q2cbj1_9rhob like domain"/>
    <property type="match status" value="1"/>
</dbReference>
<accession>A0A2B7WED3</accession>
<evidence type="ECO:0000313" key="3">
    <source>
        <dbReference type="Proteomes" id="UP000224634"/>
    </source>
</evidence>
<evidence type="ECO:0000256" key="1">
    <source>
        <dbReference type="SAM" id="MobiDB-lite"/>
    </source>
</evidence>
<organism evidence="2 3">
    <name type="scientific">Polytolypa hystricis (strain UAMH7299)</name>
    <dbReference type="NCBI Taxonomy" id="1447883"/>
    <lineage>
        <taxon>Eukaryota</taxon>
        <taxon>Fungi</taxon>
        <taxon>Dikarya</taxon>
        <taxon>Ascomycota</taxon>
        <taxon>Pezizomycotina</taxon>
        <taxon>Eurotiomycetes</taxon>
        <taxon>Eurotiomycetidae</taxon>
        <taxon>Onygenales</taxon>
        <taxon>Onygenales incertae sedis</taxon>
        <taxon>Polytolypa</taxon>
    </lineage>
</organism>
<dbReference type="PANTHER" id="PTHR37563:SF2">
    <property type="entry name" value="PHYTANOYL-COA DIOXYGENASE FAMILY PROTEIN (AFU_ORTHOLOGUE AFUA_2G03330)"/>
    <property type="match status" value="1"/>
</dbReference>
<feature type="region of interest" description="Disordered" evidence="1">
    <location>
        <begin position="1"/>
        <end position="20"/>
    </location>
</feature>
<dbReference type="EMBL" id="PDNA01000587">
    <property type="protein sequence ID" value="PGG94956.1"/>
    <property type="molecule type" value="Genomic_DNA"/>
</dbReference>
<evidence type="ECO:0000313" key="2">
    <source>
        <dbReference type="EMBL" id="PGG94956.1"/>
    </source>
</evidence>
<feature type="region of interest" description="Disordered" evidence="1">
    <location>
        <begin position="347"/>
        <end position="366"/>
    </location>
</feature>
<comment type="caution">
    <text evidence="2">The sequence shown here is derived from an EMBL/GenBank/DDBJ whole genome shotgun (WGS) entry which is preliminary data.</text>
</comment>
<proteinExistence type="predicted"/>
<gene>
    <name evidence="2" type="ORF">AJ80_10076</name>
</gene>
<dbReference type="AlphaFoldDB" id="A0A2B7WED3"/>
<dbReference type="SUPFAM" id="SSF51197">
    <property type="entry name" value="Clavaminate synthase-like"/>
    <property type="match status" value="1"/>
</dbReference>
<name>A0A2B7WED3_POLH7</name>
<dbReference type="OrthoDB" id="407832at2759"/>
<reference evidence="2 3" key="1">
    <citation type="submission" date="2017-10" db="EMBL/GenBank/DDBJ databases">
        <title>Comparative genomics in systemic dimorphic fungi from Ajellomycetaceae.</title>
        <authorList>
            <person name="Munoz J.F."/>
            <person name="Mcewen J.G."/>
            <person name="Clay O.K."/>
            <person name="Cuomo C.A."/>
        </authorList>
    </citation>
    <scope>NUCLEOTIDE SEQUENCE [LARGE SCALE GENOMIC DNA]</scope>
    <source>
        <strain evidence="2 3">UAMH7299</strain>
    </source>
</reference>
<dbReference type="Proteomes" id="UP000224634">
    <property type="component" value="Unassembled WGS sequence"/>
</dbReference>